<feature type="compositionally biased region" description="Polar residues" evidence="1">
    <location>
        <begin position="260"/>
        <end position="273"/>
    </location>
</feature>
<feature type="compositionally biased region" description="Basic and acidic residues" evidence="1">
    <location>
        <begin position="433"/>
        <end position="443"/>
    </location>
</feature>
<feature type="compositionally biased region" description="Low complexity" evidence="1">
    <location>
        <begin position="320"/>
        <end position="333"/>
    </location>
</feature>
<dbReference type="Proteomes" id="UP000287166">
    <property type="component" value="Unassembled WGS sequence"/>
</dbReference>
<feature type="compositionally biased region" description="Low complexity" evidence="1">
    <location>
        <begin position="381"/>
        <end position="399"/>
    </location>
</feature>
<dbReference type="Gene3D" id="2.130.10.10">
    <property type="entry name" value="YVTN repeat-like/Quinoprotein amine dehydrogenase"/>
    <property type="match status" value="2"/>
</dbReference>
<dbReference type="InterPro" id="IPR036322">
    <property type="entry name" value="WD40_repeat_dom_sf"/>
</dbReference>
<dbReference type="InterPro" id="IPR015943">
    <property type="entry name" value="WD40/YVTN_repeat-like_dom_sf"/>
</dbReference>
<feature type="compositionally biased region" description="Acidic residues" evidence="1">
    <location>
        <begin position="370"/>
        <end position="380"/>
    </location>
</feature>
<dbReference type="PANTHER" id="PTHR47232">
    <property type="entry name" value="TRANSDUCIN FAMILY PROTEIN / WD-40 REPEAT FAMILY PROTEIN"/>
    <property type="match status" value="1"/>
</dbReference>
<evidence type="ECO:0008006" key="4">
    <source>
        <dbReference type="Google" id="ProtNLM"/>
    </source>
</evidence>
<accession>A0A401GAV5</accession>
<reference evidence="2 3" key="1">
    <citation type="journal article" date="2018" name="Sci. Rep.">
        <title>Genome sequence of the cauliflower mushroom Sparassis crispa (Hanabiratake) and its association with beneficial usage.</title>
        <authorList>
            <person name="Kiyama R."/>
            <person name="Furutani Y."/>
            <person name="Kawaguchi K."/>
            <person name="Nakanishi T."/>
        </authorList>
    </citation>
    <scope>NUCLEOTIDE SEQUENCE [LARGE SCALE GENOMIC DNA]</scope>
</reference>
<proteinExistence type="predicted"/>
<feature type="region of interest" description="Disordered" evidence="1">
    <location>
        <begin position="160"/>
        <end position="333"/>
    </location>
</feature>
<feature type="compositionally biased region" description="Polar residues" evidence="1">
    <location>
        <begin position="202"/>
        <end position="220"/>
    </location>
</feature>
<dbReference type="STRING" id="139825.A0A401GAV5"/>
<dbReference type="GeneID" id="38776209"/>
<feature type="region of interest" description="Disordered" evidence="1">
    <location>
        <begin position="1"/>
        <end position="40"/>
    </location>
</feature>
<feature type="compositionally biased region" description="Low complexity" evidence="1">
    <location>
        <begin position="232"/>
        <end position="247"/>
    </location>
</feature>
<evidence type="ECO:0000313" key="2">
    <source>
        <dbReference type="EMBL" id="GBE79292.1"/>
    </source>
</evidence>
<feature type="region of interest" description="Disordered" evidence="1">
    <location>
        <begin position="366"/>
        <end position="509"/>
    </location>
</feature>
<evidence type="ECO:0000313" key="3">
    <source>
        <dbReference type="Proteomes" id="UP000287166"/>
    </source>
</evidence>
<dbReference type="RefSeq" id="XP_027610205.1">
    <property type="nucleotide sequence ID" value="XM_027754404.1"/>
</dbReference>
<dbReference type="AlphaFoldDB" id="A0A401GAV5"/>
<organism evidence="2 3">
    <name type="scientific">Sparassis crispa</name>
    <dbReference type="NCBI Taxonomy" id="139825"/>
    <lineage>
        <taxon>Eukaryota</taxon>
        <taxon>Fungi</taxon>
        <taxon>Dikarya</taxon>
        <taxon>Basidiomycota</taxon>
        <taxon>Agaricomycotina</taxon>
        <taxon>Agaricomycetes</taxon>
        <taxon>Polyporales</taxon>
        <taxon>Sparassidaceae</taxon>
        <taxon>Sparassis</taxon>
    </lineage>
</organism>
<protein>
    <recommendedName>
        <fullName evidence="4">WD40 repeat-like protein</fullName>
    </recommendedName>
</protein>
<keyword evidence="3" id="KW-1185">Reference proteome</keyword>
<dbReference type="InParanoid" id="A0A401GAV5"/>
<feature type="compositionally biased region" description="Polar residues" evidence="1">
    <location>
        <begin position="23"/>
        <end position="35"/>
    </location>
</feature>
<dbReference type="SUPFAM" id="SSF50978">
    <property type="entry name" value="WD40 repeat-like"/>
    <property type="match status" value="1"/>
</dbReference>
<comment type="caution">
    <text evidence="2">The sequence shown here is derived from an EMBL/GenBank/DDBJ whole genome shotgun (WGS) entry which is preliminary data.</text>
</comment>
<evidence type="ECO:0000256" key="1">
    <source>
        <dbReference type="SAM" id="MobiDB-lite"/>
    </source>
</evidence>
<dbReference type="OrthoDB" id="1897642at2759"/>
<name>A0A401GAV5_9APHY</name>
<feature type="compositionally biased region" description="Polar residues" evidence="1">
    <location>
        <begin position="296"/>
        <end position="319"/>
    </location>
</feature>
<dbReference type="PANTHER" id="PTHR47232:SF1">
    <property type="entry name" value="TRANSDUCIN FAMILY PROTEIN _ WD-40 REPEAT FAMILY PROTEIN"/>
    <property type="match status" value="1"/>
</dbReference>
<gene>
    <name evidence="2" type="ORF">SCP_0204900</name>
</gene>
<feature type="compositionally biased region" description="Basic and acidic residues" evidence="1">
    <location>
        <begin position="487"/>
        <end position="501"/>
    </location>
</feature>
<dbReference type="EMBL" id="BFAD01000002">
    <property type="protein sequence ID" value="GBE79292.1"/>
    <property type="molecule type" value="Genomic_DNA"/>
</dbReference>
<sequence>MASSEKRSASPVEPFNPKKARTSLLTSKYKTSPTPESEPARAVITRGTEWLSISGLDRDTSSINTLIVRTTQELARQGKRLVHAPKLFPDGICFDWLLDFSAKEEDVKDLMNVEGVSQPALQTLFQGKPRGVRSTRCGSRGSPTEAPLIIHLLSDDESESPMLASRRVPQGGLDASNPICIDTDDEQDPPVSPPTKYPVTDGTMSRLNKNGSSIRGSSRRQALDDEGRTGIVSRLLLPEVEPESSSECGQSDMELDSDTEPSASIRANGSGQSLVFEPRTASPEHRKMSRIPAARRSSNSAPLCQPSHSMTVHRSSTPGSSASIESSRSSSVVPEVDVVLTTVSSRHSTDHPDVSSLYGEFNMLATSSDNDVDDDEDVQEDPASGSSSSGRGAPRSAPSTGTSEQALLHHPPHRAPARSSLSRSWSGGHARSIAKDPSIDTHRSASIAKLPRRAVPARNRLAHPNKGLSLSSDDEGDGGENLLEGFESDRLSLPSRKDPHVGRATGWEDTGSNGLSVNIPKTNFARGRRLLAPSDLLPYTTVAMRGDAQFIRKDQLISYYSLPPSLDPSGGPDHHVEDCCLIAGNTVVVGYDSRPCQVSLIPLATDQRPRRINLSHRAHNTVQETPTAGVSQLNRGISALAPVNGHRLRFLSGGHDKTVHLWTVTHNGENYTARSERLNISHSHPVHALAYRAFDETVLSCAGTCIHTTKLSAHRGHDPSQVSGNILQVHVHPQAPHLIILEVRHMDRQVQLYDTRKANFARTPCLEFGYRDTSNLESSTRTTTSRYTKGAPCMSFFGRGYADGTVRIWDYRKPNNVLTRFHCQRPAPVVHTVFSDSGSTVIAYGGHSVTFWDVNGST</sequence>